<dbReference type="AlphaFoldDB" id="A0A8H8QTW5"/>
<comment type="cofactor">
    <cofactor evidence="1 6">
        <name>heme</name>
        <dbReference type="ChEBI" id="CHEBI:30413"/>
    </cofactor>
</comment>
<protein>
    <submittedName>
        <fullName evidence="8">Cytochrome P450 monooxygenase</fullName>
    </submittedName>
</protein>
<dbReference type="GO" id="GO:0020037">
    <property type="term" value="F:heme binding"/>
    <property type="evidence" value="ECO:0007669"/>
    <property type="project" value="InterPro"/>
</dbReference>
<dbReference type="PROSITE" id="PS00086">
    <property type="entry name" value="CYTOCHROME_P450"/>
    <property type="match status" value="1"/>
</dbReference>
<dbReference type="Pfam" id="PF08241">
    <property type="entry name" value="Methyltransf_11"/>
    <property type="match status" value="1"/>
</dbReference>
<dbReference type="SUPFAM" id="SSF53335">
    <property type="entry name" value="S-adenosyl-L-methionine-dependent methyltransferases"/>
    <property type="match status" value="1"/>
</dbReference>
<dbReference type="OrthoDB" id="2789670at2759"/>
<dbReference type="Proteomes" id="UP000431533">
    <property type="component" value="Unassembled WGS sequence"/>
</dbReference>
<comment type="caution">
    <text evidence="8">The sequence shown here is derived from an EMBL/GenBank/DDBJ whole genome shotgun (WGS) entry which is preliminary data.</text>
</comment>
<dbReference type="CDD" id="cd02440">
    <property type="entry name" value="AdoMet_MTases"/>
    <property type="match status" value="1"/>
</dbReference>
<dbReference type="InterPro" id="IPR002401">
    <property type="entry name" value="Cyt_P450_E_grp-I"/>
</dbReference>
<accession>A0A8H8QTW5</accession>
<feature type="domain" description="Methyltransferase type 11" evidence="7">
    <location>
        <begin position="559"/>
        <end position="659"/>
    </location>
</feature>
<dbReference type="InterPro" id="IPR013216">
    <property type="entry name" value="Methyltransf_11"/>
</dbReference>
<dbReference type="Gene3D" id="3.40.50.150">
    <property type="entry name" value="Vaccinia Virus protein VP39"/>
    <property type="match status" value="1"/>
</dbReference>
<proteinExistence type="predicted"/>
<dbReference type="Pfam" id="PF00067">
    <property type="entry name" value="p450"/>
    <property type="match status" value="1"/>
</dbReference>
<evidence type="ECO:0000256" key="5">
    <source>
        <dbReference type="ARBA" id="ARBA00023033"/>
    </source>
</evidence>
<dbReference type="GO" id="GO:0008757">
    <property type="term" value="F:S-adenosylmethionine-dependent methyltransferase activity"/>
    <property type="evidence" value="ECO:0007669"/>
    <property type="project" value="InterPro"/>
</dbReference>
<evidence type="ECO:0000259" key="7">
    <source>
        <dbReference type="Pfam" id="PF08241"/>
    </source>
</evidence>
<reference evidence="8 9" key="1">
    <citation type="submission" date="2018-05" db="EMBL/GenBank/DDBJ databases">
        <title>Genome sequencing and assembly of the regulated plant pathogen Lachnellula willkommii and related sister species for the development of diagnostic species identification markers.</title>
        <authorList>
            <person name="Giroux E."/>
            <person name="Bilodeau G."/>
        </authorList>
    </citation>
    <scope>NUCLEOTIDE SEQUENCE [LARGE SCALE GENOMIC DNA]</scope>
    <source>
        <strain evidence="8 9">CBS 185.66</strain>
    </source>
</reference>
<dbReference type="PANTHER" id="PTHR24303">
    <property type="entry name" value="HEME-BINDING MONOOXYGENASE FAMILY"/>
    <property type="match status" value="1"/>
</dbReference>
<dbReference type="CDD" id="cd20615">
    <property type="entry name" value="CYP_GliC-like"/>
    <property type="match status" value="1"/>
</dbReference>
<gene>
    <name evidence="8" type="primary">aclC</name>
    <name evidence="8" type="ORF">LHYA1_G008856</name>
</gene>
<dbReference type="InterPro" id="IPR017972">
    <property type="entry name" value="Cyt_P450_CS"/>
</dbReference>
<evidence type="ECO:0000313" key="9">
    <source>
        <dbReference type="Proteomes" id="UP000431533"/>
    </source>
</evidence>
<evidence type="ECO:0000256" key="6">
    <source>
        <dbReference type="PIRSR" id="PIRSR602401-1"/>
    </source>
</evidence>
<dbReference type="GO" id="GO:0016705">
    <property type="term" value="F:oxidoreductase activity, acting on paired donors, with incorporation or reduction of molecular oxygen"/>
    <property type="evidence" value="ECO:0007669"/>
    <property type="project" value="InterPro"/>
</dbReference>
<keyword evidence="9" id="KW-1185">Reference proteome</keyword>
<dbReference type="RefSeq" id="XP_031001351.1">
    <property type="nucleotide sequence ID" value="XM_031153773.1"/>
</dbReference>
<dbReference type="GO" id="GO:0005506">
    <property type="term" value="F:iron ion binding"/>
    <property type="evidence" value="ECO:0007669"/>
    <property type="project" value="InterPro"/>
</dbReference>
<keyword evidence="3" id="KW-0560">Oxidoreductase</keyword>
<keyword evidence="4 6" id="KW-0408">Iron</keyword>
<dbReference type="SUPFAM" id="SSF48264">
    <property type="entry name" value="Cytochrome P450"/>
    <property type="match status" value="1"/>
</dbReference>
<dbReference type="EMBL" id="QGMH01000253">
    <property type="protein sequence ID" value="TVY22563.1"/>
    <property type="molecule type" value="Genomic_DNA"/>
</dbReference>
<feature type="binding site" description="axial binding residue" evidence="6">
    <location>
        <position position="456"/>
    </location>
    <ligand>
        <name>heme</name>
        <dbReference type="ChEBI" id="CHEBI:30413"/>
    </ligand>
    <ligandPart>
        <name>Fe</name>
        <dbReference type="ChEBI" id="CHEBI:18248"/>
    </ligandPart>
</feature>
<dbReference type="PANTHER" id="PTHR24303:SF31">
    <property type="entry name" value="CYTOCHROME P450 307A1-RELATED"/>
    <property type="match status" value="1"/>
</dbReference>
<evidence type="ECO:0000256" key="1">
    <source>
        <dbReference type="ARBA" id="ARBA00001971"/>
    </source>
</evidence>
<dbReference type="GO" id="GO:0004497">
    <property type="term" value="F:monooxygenase activity"/>
    <property type="evidence" value="ECO:0007669"/>
    <property type="project" value="UniProtKB-KW"/>
</dbReference>
<keyword evidence="6" id="KW-0349">Heme</keyword>
<sequence length="791" mass="89153">MSSHLFDEYCFSWKWTTIAGVLLLGLGSKVLFRPSDLISHILNVWLCWKHPIKSTEAGRSLPTVPYRFPNGQGDSAKFLYGKENSLKWEKKHGQIYRIWSGRTPEVVLTQAAHIQEAFKDSDKHIKAVNNNSGYYMGQLLGKCVGLISGNEWKRVRTVCERPFFRPVSGSYIECMQRKTVSHFDELRKHSKLSECIIDPAQDLKYLPFWIVAEIIYGQLSKEMEQELKVMAPKREKLFKYVIGGGLPRFTWSKYLPTSANRELHEFRRDWLSFNRRAREQAIRRSTNTSLVQMYQAVDSTEISEEQLLQTIDEMLYANLDVTLGGISWNLVYLAAYPEAQARLRAEIGTRRQESEAGFNAYILESSTYLASCISESSRLRPLAAFSVPQAIPTGRFIGGYYFPPKTNFVIDSHALNQRNPYWGKDSSRFRADRFFERTPVQARYNFWRFGFGPRQCMGKYVADVMIRILLIHLVEGFELGIMAENDEWKREPEVWINQPRMQLRCMALRSKDIIMAQFIPKQCAPRSPATMAELMGDVSVQIAHKTVAIAELGSGSTVLDNGCGNGVVTLAIINVGKPGDITIFATDLNLKMCEVTAAQAALQGWADSVTTAKMPAEALTFDDNFFSHSFTNFVIQASQDPAKVADSIYRTLKPGGTAIVTTWAKGAHIPAALAAHTATRGADAFHEFKKGKEWQDPAHLEGILKEARFTSIRIEQCNSIMAISDLKRWSLIAWSFFGGLADGGWTQADEGKFQQAVDTIYTAMLETEGVKTDGKGGVKFKMVANIAIARK</sequence>
<evidence type="ECO:0000313" key="8">
    <source>
        <dbReference type="EMBL" id="TVY22563.1"/>
    </source>
</evidence>
<dbReference type="InterPro" id="IPR029063">
    <property type="entry name" value="SAM-dependent_MTases_sf"/>
</dbReference>
<evidence type="ECO:0000256" key="3">
    <source>
        <dbReference type="ARBA" id="ARBA00023002"/>
    </source>
</evidence>
<dbReference type="InterPro" id="IPR036396">
    <property type="entry name" value="Cyt_P450_sf"/>
</dbReference>
<dbReference type="PRINTS" id="PR00463">
    <property type="entry name" value="EP450I"/>
</dbReference>
<dbReference type="InterPro" id="IPR001128">
    <property type="entry name" value="Cyt_P450"/>
</dbReference>
<dbReference type="Gene3D" id="1.10.630.10">
    <property type="entry name" value="Cytochrome P450"/>
    <property type="match status" value="1"/>
</dbReference>
<name>A0A8H8QTW5_9HELO</name>
<dbReference type="GeneID" id="41989054"/>
<evidence type="ECO:0000256" key="2">
    <source>
        <dbReference type="ARBA" id="ARBA00022723"/>
    </source>
</evidence>
<keyword evidence="2 6" id="KW-0479">Metal-binding</keyword>
<organism evidence="8 9">
    <name type="scientific">Lachnellula hyalina</name>
    <dbReference type="NCBI Taxonomy" id="1316788"/>
    <lineage>
        <taxon>Eukaryota</taxon>
        <taxon>Fungi</taxon>
        <taxon>Dikarya</taxon>
        <taxon>Ascomycota</taxon>
        <taxon>Pezizomycotina</taxon>
        <taxon>Leotiomycetes</taxon>
        <taxon>Helotiales</taxon>
        <taxon>Lachnaceae</taxon>
        <taxon>Lachnellula</taxon>
    </lineage>
</organism>
<evidence type="ECO:0000256" key="4">
    <source>
        <dbReference type="ARBA" id="ARBA00023004"/>
    </source>
</evidence>
<keyword evidence="5 8" id="KW-0503">Monooxygenase</keyword>